<dbReference type="EMBL" id="AWXU01000033">
    <property type="protein sequence ID" value="KFN49511.1"/>
    <property type="molecule type" value="Genomic_DNA"/>
</dbReference>
<dbReference type="Proteomes" id="UP000029391">
    <property type="component" value="Unassembled WGS sequence"/>
</dbReference>
<comment type="caution">
    <text evidence="2">The sequence shown here is derived from an EMBL/GenBank/DDBJ whole genome shotgun (WGS) entry which is preliminary data.</text>
</comment>
<keyword evidence="1" id="KW-0812">Transmembrane</keyword>
<organism evidence="2 3">
    <name type="scientific">Arenimonas composti TR7-09 = DSM 18010</name>
    <dbReference type="NCBI Taxonomy" id="1121013"/>
    <lineage>
        <taxon>Bacteria</taxon>
        <taxon>Pseudomonadati</taxon>
        <taxon>Pseudomonadota</taxon>
        <taxon>Gammaproteobacteria</taxon>
        <taxon>Lysobacterales</taxon>
        <taxon>Lysobacteraceae</taxon>
        <taxon>Arenimonas</taxon>
    </lineage>
</organism>
<evidence type="ECO:0000313" key="3">
    <source>
        <dbReference type="Proteomes" id="UP000029391"/>
    </source>
</evidence>
<keyword evidence="3" id="KW-1185">Reference proteome</keyword>
<reference evidence="2 3" key="1">
    <citation type="submission" date="2013-09" db="EMBL/GenBank/DDBJ databases">
        <title>Genome sequencing of Arenimonas composti.</title>
        <authorList>
            <person name="Chen F."/>
            <person name="Wang G."/>
        </authorList>
    </citation>
    <scope>NUCLEOTIDE SEQUENCE [LARGE SCALE GENOMIC DNA]</scope>
    <source>
        <strain evidence="2 3">TR7-09</strain>
    </source>
</reference>
<dbReference type="AlphaFoldDB" id="A0A091BCQ9"/>
<proteinExistence type="predicted"/>
<feature type="transmembrane region" description="Helical" evidence="1">
    <location>
        <begin position="87"/>
        <end position="106"/>
    </location>
</feature>
<accession>A0A091BCQ9</accession>
<protein>
    <submittedName>
        <fullName evidence="2">Uncharacterized protein</fullName>
    </submittedName>
</protein>
<gene>
    <name evidence="2" type="ORF">P873_10175</name>
</gene>
<keyword evidence="1" id="KW-0472">Membrane</keyword>
<feature type="transmembrane region" description="Helical" evidence="1">
    <location>
        <begin position="57"/>
        <end position="75"/>
    </location>
</feature>
<sequence>MAAYSASPKLIWSIDRALVRFAQSQHTSGDLFRPSLAIMSDYDVQWRAIFSRQTRGTIFLLLHILLVPVGVYLVGWFLARTSGKDPVWFYVAGFAYFIFGLIHIVVRYNAFRCPRCNGKVKAWNRYNSPSIPVPCPKCGLVRPLISP</sequence>
<evidence type="ECO:0000313" key="2">
    <source>
        <dbReference type="EMBL" id="KFN49511.1"/>
    </source>
</evidence>
<evidence type="ECO:0000256" key="1">
    <source>
        <dbReference type="SAM" id="Phobius"/>
    </source>
</evidence>
<name>A0A091BCQ9_9GAMM</name>
<keyword evidence="1" id="KW-1133">Transmembrane helix</keyword>